<dbReference type="Proteomes" id="UP001075225">
    <property type="component" value="Unassembled WGS sequence"/>
</dbReference>
<comment type="caution">
    <text evidence="1">The sequence shown here is derived from an EMBL/GenBank/DDBJ whole genome shotgun (WGS) entry which is preliminary data.</text>
</comment>
<dbReference type="RefSeq" id="WP_269480263.1">
    <property type="nucleotide sequence ID" value="NZ_JAPXGJ010000001.1"/>
</dbReference>
<dbReference type="Proteomes" id="UP001075461">
    <property type="component" value="Unassembled WGS sequence"/>
</dbReference>
<gene>
    <name evidence="1" type="ORF">O6B32_01225</name>
    <name evidence="2" type="ORF">O6B92_06330</name>
</gene>
<name>A0A9Q4PRM1_9BACT</name>
<accession>A0A9Q4PRM1</accession>
<dbReference type="AlphaFoldDB" id="A0A9Q4PRM1"/>
<dbReference type="EMBL" id="JAPXGP010000004">
    <property type="protein sequence ID" value="MCZ6161951.1"/>
    <property type="molecule type" value="Genomic_DNA"/>
</dbReference>
<proteinExistence type="predicted"/>
<dbReference type="EMBL" id="JAPXGO010000001">
    <property type="protein sequence ID" value="MCZ6159112.1"/>
    <property type="molecule type" value="Genomic_DNA"/>
</dbReference>
<evidence type="ECO:0000313" key="1">
    <source>
        <dbReference type="EMBL" id="MCZ6159112.1"/>
    </source>
</evidence>
<evidence type="ECO:0000313" key="3">
    <source>
        <dbReference type="Proteomes" id="UP001075225"/>
    </source>
</evidence>
<sequence>MKKEILIRHMKKDIAKCFNLTPPAVVLWFSKDNPTMPTADKVSTLYKKFGIPVDYWAQPELYEIKFIPKKRTITRRQRKDNGNTKV</sequence>
<evidence type="ECO:0000313" key="2">
    <source>
        <dbReference type="EMBL" id="MCZ6161951.1"/>
    </source>
</evidence>
<organism evidence="1 3">
    <name type="scientific">Campylobacter ureolyticus</name>
    <dbReference type="NCBI Taxonomy" id="827"/>
    <lineage>
        <taxon>Bacteria</taxon>
        <taxon>Pseudomonadati</taxon>
        <taxon>Campylobacterota</taxon>
        <taxon>Epsilonproteobacteria</taxon>
        <taxon>Campylobacterales</taxon>
        <taxon>Campylobacteraceae</taxon>
        <taxon>Campylobacter</taxon>
    </lineage>
</organism>
<protein>
    <submittedName>
        <fullName evidence="1">Uncharacterized protein</fullName>
    </submittedName>
</protein>
<reference evidence="1" key="1">
    <citation type="submission" date="2022-12" db="EMBL/GenBank/DDBJ databases">
        <title>Species Delineation and Comparative Genomics within the Campylobacter ureolyticus Complex.</title>
        <authorList>
            <person name="Maki J."/>
            <person name="Howard M."/>
            <person name="Connelly S."/>
            <person name="Hardy D.J."/>
            <person name="Cameron A."/>
        </authorList>
    </citation>
    <scope>NUCLEOTIDE SEQUENCE</scope>
    <source>
        <strain evidence="2">URMC_786</strain>
        <strain evidence="1">URMC_787</strain>
    </source>
</reference>